<dbReference type="EMBL" id="KP173664">
    <property type="protein sequence ID" value="AJK90879.1"/>
    <property type="molecule type" value="Genomic_DNA"/>
</dbReference>
<dbReference type="GO" id="GO:0016020">
    <property type="term" value="C:membrane"/>
    <property type="evidence" value="ECO:0007669"/>
    <property type="project" value="UniProtKB-SubCell"/>
</dbReference>
<keyword evidence="12" id="KW-0496">Mitochondrion</keyword>
<evidence type="ECO:0000313" key="12">
    <source>
        <dbReference type="EMBL" id="AJK90879.1"/>
    </source>
</evidence>
<keyword evidence="5" id="KW-1278">Translocase</keyword>
<organism evidence="12">
    <name type="scientific">Strigamia maritima</name>
    <name type="common">European centipede</name>
    <name type="synonym">Geophilus maritimus</name>
    <dbReference type="NCBI Taxonomy" id="126957"/>
    <lineage>
        <taxon>Eukaryota</taxon>
        <taxon>Metazoa</taxon>
        <taxon>Ecdysozoa</taxon>
        <taxon>Arthropoda</taxon>
        <taxon>Myriapoda</taxon>
        <taxon>Chilopoda</taxon>
        <taxon>Pleurostigmophora</taxon>
        <taxon>Geophilomorpha</taxon>
        <taxon>Linotaeniidae</taxon>
        <taxon>Strigamia</taxon>
    </lineage>
</organism>
<comment type="subcellular location">
    <subcellularLocation>
        <location evidence="1">Membrane</location>
        <topology evidence="1">Multi-pass membrane protein</topology>
    </subcellularLocation>
</comment>
<evidence type="ECO:0000256" key="6">
    <source>
        <dbReference type="ARBA" id="ARBA00022989"/>
    </source>
</evidence>
<dbReference type="GO" id="GO:0008137">
    <property type="term" value="F:NADH dehydrogenase (ubiquinone) activity"/>
    <property type="evidence" value="ECO:0007669"/>
    <property type="project" value="UniProtKB-EC"/>
</dbReference>
<comment type="catalytic activity">
    <reaction evidence="10">
        <text>a ubiquinone + NADH + 5 H(+)(in) = a ubiquinol + NAD(+) + 4 H(+)(out)</text>
        <dbReference type="Rhea" id="RHEA:29091"/>
        <dbReference type="Rhea" id="RHEA-COMP:9565"/>
        <dbReference type="Rhea" id="RHEA-COMP:9566"/>
        <dbReference type="ChEBI" id="CHEBI:15378"/>
        <dbReference type="ChEBI" id="CHEBI:16389"/>
        <dbReference type="ChEBI" id="CHEBI:17976"/>
        <dbReference type="ChEBI" id="CHEBI:57540"/>
        <dbReference type="ChEBI" id="CHEBI:57945"/>
        <dbReference type="EC" id="7.1.1.2"/>
    </reaction>
</comment>
<evidence type="ECO:0000256" key="2">
    <source>
        <dbReference type="ARBA" id="ARBA00010519"/>
    </source>
</evidence>
<evidence type="ECO:0000256" key="10">
    <source>
        <dbReference type="ARBA" id="ARBA00049551"/>
    </source>
</evidence>
<keyword evidence="8 11" id="KW-0472">Membrane</keyword>
<proteinExistence type="inferred from homology"/>
<keyword evidence="6 11" id="KW-1133">Transmembrane helix</keyword>
<feature type="transmembrane region" description="Helical" evidence="11">
    <location>
        <begin position="49"/>
        <end position="71"/>
    </location>
</feature>
<geneLocation type="mitochondrion" evidence="12"/>
<accession>A0A0C5B175</accession>
<dbReference type="InterPro" id="IPR039428">
    <property type="entry name" value="NUOK/Mnh_C1-like"/>
</dbReference>
<evidence type="ECO:0000256" key="5">
    <source>
        <dbReference type="ARBA" id="ARBA00022967"/>
    </source>
</evidence>
<reference evidence="12" key="1">
    <citation type="journal article" date="2015" name="PLoS ONE">
        <title>The Complete Mitochondrial Genome of the Geophilomorph Centipede Strigamia maritima.</title>
        <authorList>
            <person name="Robertson H.E."/>
            <person name="Lapraz F."/>
            <person name="Rhodes A.C."/>
            <person name="Telford M.J."/>
        </authorList>
    </citation>
    <scope>NUCLEOTIDE SEQUENCE</scope>
</reference>
<evidence type="ECO:0000256" key="3">
    <source>
        <dbReference type="ARBA" id="ARBA00016612"/>
    </source>
</evidence>
<dbReference type="Gene3D" id="1.10.287.3510">
    <property type="match status" value="1"/>
</dbReference>
<keyword evidence="7" id="KW-0520">NAD</keyword>
<evidence type="ECO:0000256" key="9">
    <source>
        <dbReference type="ARBA" id="ARBA00031586"/>
    </source>
</evidence>
<evidence type="ECO:0000256" key="11">
    <source>
        <dbReference type="SAM" id="Phobius"/>
    </source>
</evidence>
<protein>
    <recommendedName>
        <fullName evidence="3">NADH-ubiquinone oxidoreductase chain 4L</fullName>
    </recommendedName>
    <alternativeName>
        <fullName evidence="9">NADH dehydrogenase subunit 4L</fullName>
    </alternativeName>
</protein>
<keyword evidence="4 11" id="KW-0812">Transmembrane</keyword>
<evidence type="ECO:0000256" key="7">
    <source>
        <dbReference type="ARBA" id="ARBA00023027"/>
    </source>
</evidence>
<dbReference type="Pfam" id="PF00420">
    <property type="entry name" value="Oxidored_q2"/>
    <property type="match status" value="1"/>
</dbReference>
<evidence type="ECO:0000256" key="8">
    <source>
        <dbReference type="ARBA" id="ARBA00023136"/>
    </source>
</evidence>
<evidence type="ECO:0000256" key="1">
    <source>
        <dbReference type="ARBA" id="ARBA00004141"/>
    </source>
</evidence>
<gene>
    <name evidence="12" type="primary">nad4l</name>
</gene>
<comment type="similarity">
    <text evidence="2">Belongs to the complex I subunit 4L family.</text>
</comment>
<name>A0A0C5B175_STRMM</name>
<evidence type="ECO:0000256" key="4">
    <source>
        <dbReference type="ARBA" id="ARBA00022692"/>
    </source>
</evidence>
<dbReference type="AlphaFoldDB" id="A0A0C5B175"/>
<sequence>MLFLVFCGGWLFVSRHSHLLVMLLGIEMVMLGVYGLGMSAYQLGEGVGLLMFLVFLVCEGSVGLSVLVCVVRSHGSEMLSGFSLLEC</sequence>